<dbReference type="SUPFAM" id="SSF56601">
    <property type="entry name" value="beta-lactamase/transpeptidase-like"/>
    <property type="match status" value="1"/>
</dbReference>
<keyword evidence="1" id="KW-0812">Transmembrane</keyword>
<keyword evidence="1" id="KW-1133">Transmembrane helix</keyword>
<dbReference type="Pfam" id="PF00144">
    <property type="entry name" value="Beta-lactamase"/>
    <property type="match status" value="1"/>
</dbReference>
<dbReference type="RefSeq" id="WP_106145669.1">
    <property type="nucleotide sequence ID" value="NZ_PVYX01000002.1"/>
</dbReference>
<evidence type="ECO:0000256" key="1">
    <source>
        <dbReference type="SAM" id="Phobius"/>
    </source>
</evidence>
<accession>A0A2T0MA98</accession>
<dbReference type="Gene3D" id="3.40.710.10">
    <property type="entry name" value="DD-peptidase/beta-lactamase superfamily"/>
    <property type="match status" value="1"/>
</dbReference>
<evidence type="ECO:0000313" key="3">
    <source>
        <dbReference type="EMBL" id="PRX54385.1"/>
    </source>
</evidence>
<keyword evidence="1" id="KW-0472">Membrane</keyword>
<dbReference type="InterPro" id="IPR052794">
    <property type="entry name" value="Mito_Ser_Protease_LACTB"/>
</dbReference>
<dbReference type="GO" id="GO:0006508">
    <property type="term" value="P:proteolysis"/>
    <property type="evidence" value="ECO:0007669"/>
    <property type="project" value="TreeGrafter"/>
</dbReference>
<proteinExistence type="predicted"/>
<evidence type="ECO:0000259" key="2">
    <source>
        <dbReference type="Pfam" id="PF00144"/>
    </source>
</evidence>
<dbReference type="EMBL" id="PVYX01000002">
    <property type="protein sequence ID" value="PRX54385.1"/>
    <property type="molecule type" value="Genomic_DNA"/>
</dbReference>
<evidence type="ECO:0000313" key="4">
    <source>
        <dbReference type="Proteomes" id="UP000237640"/>
    </source>
</evidence>
<comment type="caution">
    <text evidence="3">The sequence shown here is derived from an EMBL/GenBank/DDBJ whole genome shotgun (WGS) entry which is preliminary data.</text>
</comment>
<protein>
    <submittedName>
        <fullName evidence="3">CubicO group peptidase (Beta-lactamase class C family)</fullName>
    </submittedName>
</protein>
<dbReference type="OrthoDB" id="9793489at2"/>
<dbReference type="GO" id="GO:0008233">
    <property type="term" value="F:peptidase activity"/>
    <property type="evidence" value="ECO:0007669"/>
    <property type="project" value="TreeGrafter"/>
</dbReference>
<name>A0A2T0MA98_9FLAO</name>
<organism evidence="3 4">
    <name type="scientific">Flagellimonas meridianipacifica</name>
    <dbReference type="NCBI Taxonomy" id="1080225"/>
    <lineage>
        <taxon>Bacteria</taxon>
        <taxon>Pseudomonadati</taxon>
        <taxon>Bacteroidota</taxon>
        <taxon>Flavobacteriia</taxon>
        <taxon>Flavobacteriales</taxon>
        <taxon>Flavobacteriaceae</taxon>
        <taxon>Flagellimonas</taxon>
    </lineage>
</organism>
<dbReference type="GO" id="GO:0019216">
    <property type="term" value="P:regulation of lipid metabolic process"/>
    <property type="evidence" value="ECO:0007669"/>
    <property type="project" value="TreeGrafter"/>
</dbReference>
<sequence>MKKLKLTKFSRRILRVFGTLFILWLAWSIYYYSTFTRFPEAQFPITEEVSNPEYQNSIQQAKKHLHGVSKRLDVPSFSIAVGHNGKLVWSAAEGYANVEEPIAATTLTQYRVGSTSKAITATGIAKLVDKDRLKLDAIIGDTITNWTRKKWDFTLRQLLSHTAGVGNYEDFGLASGRYTLCNCNQFNSASEGLKVFDRYPLLYKPGSDFAYSTFDINLSSVVLEQAAGQPFLEYMQVHLFDTLKMESTYGDHAQPKTKHLATFYETLDGYYREYRTMGIRHDVNLSYKWAGGGFISTPTDLVKMGNAWLADSTFLSMETKKEFWTPVRLSNGKVNKQEYALGWRSWLKYENESLIDGKPIWMVHHGGVSKGSMNFLVLFPEYGLVVDASINARAEHFGDFAKEVRKIANCFLKNLPKQESVLFHKITESP</sequence>
<dbReference type="InterPro" id="IPR001466">
    <property type="entry name" value="Beta-lactam-related"/>
</dbReference>
<gene>
    <name evidence="3" type="ORF">CLV81_2785</name>
</gene>
<dbReference type="PANTHER" id="PTHR46520">
    <property type="entry name" value="SERINE BETA-LACTAMASE-LIKE PROTEIN LACTB, MITOCHONDRIAL"/>
    <property type="match status" value="1"/>
</dbReference>
<feature type="domain" description="Beta-lactamase-related" evidence="2">
    <location>
        <begin position="70"/>
        <end position="394"/>
    </location>
</feature>
<dbReference type="Proteomes" id="UP000237640">
    <property type="component" value="Unassembled WGS sequence"/>
</dbReference>
<reference evidence="3 4" key="1">
    <citation type="submission" date="2018-03" db="EMBL/GenBank/DDBJ databases">
        <title>Genomic Encyclopedia of Archaeal and Bacterial Type Strains, Phase II (KMG-II): from individual species to whole genera.</title>
        <authorList>
            <person name="Goeker M."/>
        </authorList>
    </citation>
    <scope>NUCLEOTIDE SEQUENCE [LARGE SCALE GENOMIC DNA]</scope>
    <source>
        <strain evidence="3 4">DSM 25027</strain>
    </source>
</reference>
<keyword evidence="4" id="KW-1185">Reference proteome</keyword>
<feature type="transmembrane region" description="Helical" evidence="1">
    <location>
        <begin position="12"/>
        <end position="32"/>
    </location>
</feature>
<dbReference type="AlphaFoldDB" id="A0A2T0MA98"/>
<dbReference type="PANTHER" id="PTHR46520:SF1">
    <property type="entry name" value="SERINE BETA-LACTAMASE-LIKE PROTEIN LACTB, MITOCHONDRIAL"/>
    <property type="match status" value="1"/>
</dbReference>
<dbReference type="InterPro" id="IPR012338">
    <property type="entry name" value="Beta-lactam/transpept-like"/>
</dbReference>